<dbReference type="OrthoDB" id="2706506at2"/>
<dbReference type="PATRIC" id="fig|1196324.3.peg.1015"/>
<organism evidence="1 2">
    <name type="scientific">Fictibacillus macauensis ZFHKF-1</name>
    <dbReference type="NCBI Taxonomy" id="1196324"/>
    <lineage>
        <taxon>Bacteria</taxon>
        <taxon>Bacillati</taxon>
        <taxon>Bacillota</taxon>
        <taxon>Bacilli</taxon>
        <taxon>Bacillales</taxon>
        <taxon>Fictibacillaceae</taxon>
        <taxon>Fictibacillus</taxon>
    </lineage>
</organism>
<comment type="caution">
    <text evidence="1">The sequence shown here is derived from an EMBL/GenBank/DDBJ whole genome shotgun (WGS) entry which is preliminary data.</text>
</comment>
<dbReference type="EMBL" id="AKKV01000021">
    <property type="protein sequence ID" value="EIT86295.1"/>
    <property type="molecule type" value="Genomic_DNA"/>
</dbReference>
<dbReference type="RefSeq" id="WP_007201100.1">
    <property type="nucleotide sequence ID" value="NZ_AKKV01000021.1"/>
</dbReference>
<dbReference type="eggNOG" id="ENOG5032T41">
    <property type="taxonomic scope" value="Bacteria"/>
</dbReference>
<accession>I8UHA8</accession>
<keyword evidence="2" id="KW-1185">Reference proteome</keyword>
<protein>
    <recommendedName>
        <fullName evidence="3">Hydrolase</fullName>
    </recommendedName>
</protein>
<proteinExistence type="predicted"/>
<reference evidence="1 2" key="1">
    <citation type="journal article" date="2012" name="J. Bacteriol.">
        <title>Genome of Bacillus macauensis ZFHKF-1, a Long-Chain-Forming Bacterium.</title>
        <authorList>
            <person name="Cai L."/>
            <person name="Zhang T."/>
        </authorList>
    </citation>
    <scope>NUCLEOTIDE SEQUENCE [LARGE SCALE GENOMIC DNA]</scope>
    <source>
        <strain evidence="1 2">ZFHKF-1</strain>
    </source>
</reference>
<dbReference type="Proteomes" id="UP000004080">
    <property type="component" value="Unassembled WGS sequence"/>
</dbReference>
<dbReference type="STRING" id="1196324.A374_05006"/>
<evidence type="ECO:0000313" key="1">
    <source>
        <dbReference type="EMBL" id="EIT86295.1"/>
    </source>
</evidence>
<sequence>MEKTTYYVNVESGEIHTDSSVASFQFEICATEDEAHELAKLFQACDEAAMGTFWRSHVPYVSYHNDQENDQYDQCLKHVYQFIHDHGQPLTKSHIASMGILNDNKLP</sequence>
<dbReference type="AlphaFoldDB" id="I8UHA8"/>
<gene>
    <name evidence="1" type="ORF">A374_05006</name>
</gene>
<evidence type="ECO:0000313" key="2">
    <source>
        <dbReference type="Proteomes" id="UP000004080"/>
    </source>
</evidence>
<evidence type="ECO:0008006" key="3">
    <source>
        <dbReference type="Google" id="ProtNLM"/>
    </source>
</evidence>
<name>I8UHA8_9BACL</name>